<proteinExistence type="predicted"/>
<dbReference type="SMART" id="SM00054">
    <property type="entry name" value="EFh"/>
    <property type="match status" value="4"/>
</dbReference>
<accession>A0A8J6AV23</accession>
<evidence type="ECO:0000256" key="2">
    <source>
        <dbReference type="ARBA" id="ARBA00022737"/>
    </source>
</evidence>
<feature type="domain" description="EF-hand" evidence="4">
    <location>
        <begin position="25"/>
        <end position="60"/>
    </location>
</feature>
<dbReference type="InterPro" id="IPR018247">
    <property type="entry name" value="EF_Hand_1_Ca_BS"/>
</dbReference>
<dbReference type="PROSITE" id="PS00018">
    <property type="entry name" value="EF_HAND_1"/>
    <property type="match status" value="4"/>
</dbReference>
<gene>
    <name evidence="5" type="ORF">J8273_5299</name>
</gene>
<name>A0A8J6AV23_9EUKA</name>
<keyword evidence="6" id="KW-1185">Reference proteome</keyword>
<dbReference type="CDD" id="cd00051">
    <property type="entry name" value="EFh"/>
    <property type="match status" value="1"/>
</dbReference>
<keyword evidence="3" id="KW-0106">Calcium</keyword>
<sequence>MGTTSSTLHQEELEEIQMASNFTQKEIKRLYKRFKKLDKDSSGTITADEFLMIPELAMNPLGQRIISIFDENKDDNVNFREYIKALSVFSSRSDKTDKLKFAFKIYDLDNDGFISNGELFQVLKMMVGNNLSDTQLQQIVDKTILEADTDGTGRISFEEFAKVLQPTDIEAKMSLRF</sequence>
<keyword evidence="1" id="KW-0479">Metal-binding</keyword>
<dbReference type="PRINTS" id="PR00450">
    <property type="entry name" value="RECOVERIN"/>
</dbReference>
<evidence type="ECO:0000313" key="6">
    <source>
        <dbReference type="Proteomes" id="UP000717585"/>
    </source>
</evidence>
<protein>
    <submittedName>
        <fullName evidence="5">Calcineurin regulatory subunit B</fullName>
    </submittedName>
</protein>
<dbReference type="PANTHER" id="PTHR45942">
    <property type="entry name" value="PROTEIN PHOSPATASE 3 REGULATORY SUBUNIT B ALPHA ISOFORM TYPE 1"/>
    <property type="match status" value="1"/>
</dbReference>
<feature type="domain" description="EF-hand" evidence="4">
    <location>
        <begin position="94"/>
        <end position="129"/>
    </location>
</feature>
<dbReference type="FunFam" id="1.10.238.10:FF:000001">
    <property type="entry name" value="Calmodulin 1"/>
    <property type="match status" value="1"/>
</dbReference>
<dbReference type="PROSITE" id="PS50222">
    <property type="entry name" value="EF_HAND_2"/>
    <property type="match status" value="3"/>
</dbReference>
<dbReference type="InterPro" id="IPR011992">
    <property type="entry name" value="EF-hand-dom_pair"/>
</dbReference>
<dbReference type="GO" id="GO:0005509">
    <property type="term" value="F:calcium ion binding"/>
    <property type="evidence" value="ECO:0007669"/>
    <property type="project" value="InterPro"/>
</dbReference>
<evidence type="ECO:0000256" key="1">
    <source>
        <dbReference type="ARBA" id="ARBA00022723"/>
    </source>
</evidence>
<keyword evidence="2" id="KW-0677">Repeat</keyword>
<dbReference type="AlphaFoldDB" id="A0A8J6AV23"/>
<feature type="domain" description="EF-hand" evidence="4">
    <location>
        <begin position="135"/>
        <end position="170"/>
    </location>
</feature>
<dbReference type="Gene3D" id="1.10.238.10">
    <property type="entry name" value="EF-hand"/>
    <property type="match status" value="1"/>
</dbReference>
<organism evidence="5 6">
    <name type="scientific">Carpediemonas membranifera</name>
    <dbReference type="NCBI Taxonomy" id="201153"/>
    <lineage>
        <taxon>Eukaryota</taxon>
        <taxon>Metamonada</taxon>
        <taxon>Carpediemonas-like organisms</taxon>
        <taxon>Carpediemonas</taxon>
    </lineage>
</organism>
<dbReference type="OrthoDB" id="191686at2759"/>
<dbReference type="SUPFAM" id="SSF47473">
    <property type="entry name" value="EF-hand"/>
    <property type="match status" value="1"/>
</dbReference>
<dbReference type="Proteomes" id="UP000717585">
    <property type="component" value="Unassembled WGS sequence"/>
</dbReference>
<evidence type="ECO:0000259" key="4">
    <source>
        <dbReference type="PROSITE" id="PS50222"/>
    </source>
</evidence>
<reference evidence="5" key="1">
    <citation type="submission" date="2021-05" db="EMBL/GenBank/DDBJ databases">
        <title>A free-living protist that lacks canonical eukaryotic 1 DNA replication and segregation systems.</title>
        <authorList>
            <person name="Salas-Leiva D.E."/>
            <person name="Tromer E.C."/>
            <person name="Curtis B.A."/>
            <person name="Jerlstrom-Hultqvist J."/>
            <person name="Kolisko M."/>
            <person name="Yi Z."/>
            <person name="Salas-Leiva J.S."/>
            <person name="Gallot-Lavallee L."/>
            <person name="Kops G.J.P.L."/>
            <person name="Archibald J.M."/>
            <person name="Simpson A.G.B."/>
            <person name="Roger A.J."/>
        </authorList>
    </citation>
    <scope>NUCLEOTIDE SEQUENCE</scope>
    <source>
        <strain evidence="5">BICM</strain>
    </source>
</reference>
<dbReference type="Pfam" id="PF13499">
    <property type="entry name" value="EF-hand_7"/>
    <property type="match status" value="2"/>
</dbReference>
<dbReference type="EMBL" id="JAHDYR010000038">
    <property type="protein sequence ID" value="KAG9392310.1"/>
    <property type="molecule type" value="Genomic_DNA"/>
</dbReference>
<evidence type="ECO:0000313" key="5">
    <source>
        <dbReference type="EMBL" id="KAG9392310.1"/>
    </source>
</evidence>
<evidence type="ECO:0000256" key="3">
    <source>
        <dbReference type="ARBA" id="ARBA00022837"/>
    </source>
</evidence>
<comment type="caution">
    <text evidence="5">The sequence shown here is derived from an EMBL/GenBank/DDBJ whole genome shotgun (WGS) entry which is preliminary data.</text>
</comment>
<dbReference type="InterPro" id="IPR002048">
    <property type="entry name" value="EF_hand_dom"/>
</dbReference>